<evidence type="ECO:0000313" key="2">
    <source>
        <dbReference type="Proteomes" id="UP000077266"/>
    </source>
</evidence>
<protein>
    <submittedName>
        <fullName evidence="1">Uncharacterized protein</fullName>
    </submittedName>
</protein>
<reference evidence="1 2" key="1">
    <citation type="journal article" date="2016" name="Mol. Biol. Evol.">
        <title>Comparative Genomics of Early-Diverging Mushroom-Forming Fungi Provides Insights into the Origins of Lignocellulose Decay Capabilities.</title>
        <authorList>
            <person name="Nagy L.G."/>
            <person name="Riley R."/>
            <person name="Tritt A."/>
            <person name="Adam C."/>
            <person name="Daum C."/>
            <person name="Floudas D."/>
            <person name="Sun H."/>
            <person name="Yadav J.S."/>
            <person name="Pangilinan J."/>
            <person name="Larsson K.H."/>
            <person name="Matsuura K."/>
            <person name="Barry K."/>
            <person name="Labutti K."/>
            <person name="Kuo R."/>
            <person name="Ohm R.A."/>
            <person name="Bhattacharya S.S."/>
            <person name="Shirouzu T."/>
            <person name="Yoshinaga Y."/>
            <person name="Martin F.M."/>
            <person name="Grigoriev I.V."/>
            <person name="Hibbett D.S."/>
        </authorList>
    </citation>
    <scope>NUCLEOTIDE SEQUENCE [LARGE SCALE GENOMIC DNA]</scope>
    <source>
        <strain evidence="1 2">HHB12029</strain>
    </source>
</reference>
<dbReference type="Proteomes" id="UP000077266">
    <property type="component" value="Unassembled WGS sequence"/>
</dbReference>
<organism evidence="1 2">
    <name type="scientific">Exidia glandulosa HHB12029</name>
    <dbReference type="NCBI Taxonomy" id="1314781"/>
    <lineage>
        <taxon>Eukaryota</taxon>
        <taxon>Fungi</taxon>
        <taxon>Dikarya</taxon>
        <taxon>Basidiomycota</taxon>
        <taxon>Agaricomycotina</taxon>
        <taxon>Agaricomycetes</taxon>
        <taxon>Auriculariales</taxon>
        <taxon>Exidiaceae</taxon>
        <taxon>Exidia</taxon>
    </lineage>
</organism>
<proteinExistence type="predicted"/>
<evidence type="ECO:0000313" key="1">
    <source>
        <dbReference type="EMBL" id="KZV86262.1"/>
    </source>
</evidence>
<accession>A0A165E7V9</accession>
<keyword evidence="2" id="KW-1185">Reference proteome</keyword>
<dbReference type="EMBL" id="KV426161">
    <property type="protein sequence ID" value="KZV86262.1"/>
    <property type="molecule type" value="Genomic_DNA"/>
</dbReference>
<dbReference type="AlphaFoldDB" id="A0A165E7V9"/>
<gene>
    <name evidence="1" type="ORF">EXIGLDRAFT_229075</name>
</gene>
<name>A0A165E7V9_EXIGL</name>
<sequence>MTRQPPRRKKGPARKRQERHERYIANLEANRQHQRVFATQRRQEERDAAAYRVACRDWDTMPFHARILILVMWDARRRAFKGVRGFGLDVNIHPNHGRNPSAHTIYSMYRQTLQQHITDVPLAFSDVCELLGQLVAADWIEFTRDGFVEDGSFVSDYDTLFQPIFPAGYIRNRLKSGVGERGDEVREIADSVATLCDAEAAKLGVAAILGRAST</sequence>
<dbReference type="InParanoid" id="A0A165E7V9"/>